<dbReference type="Gene3D" id="3.10.520.10">
    <property type="entry name" value="ApbE-like domains"/>
    <property type="match status" value="1"/>
</dbReference>
<sequence>MPRPDGTAVTGSVDTVDRPGPRPFRRDFAALGTRWQIDTDRALSVAEWTDIDERIDTYDRCYSRFRDDSLVSRLTAGPGTVEFPPDVLPLLELYRRLYDGTGGAVTPLIGGTLADLGYDSDYTFRPVAAPRATPAWDEAMTWDGPVVTTRRSVVLDVGAAGKGHLVDIVGDLLTSFGIDSWVVDGSGDLRHRAPSGDPDDALRVGLEHPFVPDQVIGVAPLSDDALAASAGNRRRWSTPEGPGSGRVLHHIVDPRTGAPTSAVLATWVIAGSALVADGLATALFFTDPVASRDLAEAFGADWVRVAADGSATWSPTFEGELFR</sequence>
<evidence type="ECO:0000256" key="5">
    <source>
        <dbReference type="ARBA" id="ARBA00022679"/>
    </source>
</evidence>
<dbReference type="PANTHER" id="PTHR30040:SF2">
    <property type="entry name" value="FAD:PROTEIN FMN TRANSFERASE"/>
    <property type="match status" value="1"/>
</dbReference>
<gene>
    <name evidence="12" type="ORF">FDO65_08290</name>
</gene>
<dbReference type="InterPro" id="IPR003374">
    <property type="entry name" value="ApbE-like_sf"/>
</dbReference>
<dbReference type="SUPFAM" id="SSF143631">
    <property type="entry name" value="ApbE-like"/>
    <property type="match status" value="1"/>
</dbReference>
<feature type="region of interest" description="Disordered" evidence="11">
    <location>
        <begin position="1"/>
        <end position="20"/>
    </location>
</feature>
<dbReference type="RefSeq" id="WP_137448858.1">
    <property type="nucleotide sequence ID" value="NZ_SZZH01000001.1"/>
</dbReference>
<organism evidence="12 13">
    <name type="scientific">Nakamurella flava</name>
    <dbReference type="NCBI Taxonomy" id="2576308"/>
    <lineage>
        <taxon>Bacteria</taxon>
        <taxon>Bacillati</taxon>
        <taxon>Actinomycetota</taxon>
        <taxon>Actinomycetes</taxon>
        <taxon>Nakamurellales</taxon>
        <taxon>Nakamurellaceae</taxon>
        <taxon>Nakamurella</taxon>
    </lineage>
</organism>
<dbReference type="GO" id="GO:0016740">
    <property type="term" value="F:transferase activity"/>
    <property type="evidence" value="ECO:0007669"/>
    <property type="project" value="UniProtKB-KW"/>
</dbReference>
<protein>
    <recommendedName>
        <fullName evidence="3">FAD:protein FMN transferase</fullName>
        <ecNumber evidence="2">2.7.1.180</ecNumber>
    </recommendedName>
    <alternativeName>
        <fullName evidence="9">Flavin transferase</fullName>
    </alternativeName>
</protein>
<keyword evidence="7" id="KW-0274">FAD</keyword>
<evidence type="ECO:0000313" key="12">
    <source>
        <dbReference type="EMBL" id="TKV61553.1"/>
    </source>
</evidence>
<evidence type="ECO:0000256" key="4">
    <source>
        <dbReference type="ARBA" id="ARBA00022630"/>
    </source>
</evidence>
<evidence type="ECO:0000256" key="8">
    <source>
        <dbReference type="ARBA" id="ARBA00022842"/>
    </source>
</evidence>
<dbReference type="AlphaFoldDB" id="A0A4U6QLY4"/>
<name>A0A4U6QLY4_9ACTN</name>
<dbReference type="EMBL" id="SZZH01000001">
    <property type="protein sequence ID" value="TKV61553.1"/>
    <property type="molecule type" value="Genomic_DNA"/>
</dbReference>
<evidence type="ECO:0000256" key="6">
    <source>
        <dbReference type="ARBA" id="ARBA00022723"/>
    </source>
</evidence>
<reference evidence="12 13" key="1">
    <citation type="submission" date="2019-05" db="EMBL/GenBank/DDBJ databases">
        <title>Nakamurella sp. N5BH11, whole genome shotgun sequence.</title>
        <authorList>
            <person name="Tuo L."/>
        </authorList>
    </citation>
    <scope>NUCLEOTIDE SEQUENCE [LARGE SCALE GENOMIC DNA]</scope>
    <source>
        <strain evidence="12 13">N5BH11</strain>
    </source>
</reference>
<evidence type="ECO:0000313" key="13">
    <source>
        <dbReference type="Proteomes" id="UP000306985"/>
    </source>
</evidence>
<keyword evidence="5 12" id="KW-0808">Transferase</keyword>
<dbReference type="GO" id="GO:0046872">
    <property type="term" value="F:metal ion binding"/>
    <property type="evidence" value="ECO:0007669"/>
    <property type="project" value="UniProtKB-KW"/>
</dbReference>
<dbReference type="Proteomes" id="UP000306985">
    <property type="component" value="Unassembled WGS sequence"/>
</dbReference>
<keyword evidence="6" id="KW-0479">Metal-binding</keyword>
<dbReference type="Pfam" id="PF02424">
    <property type="entry name" value="ApbE"/>
    <property type="match status" value="1"/>
</dbReference>
<evidence type="ECO:0000256" key="1">
    <source>
        <dbReference type="ARBA" id="ARBA00001946"/>
    </source>
</evidence>
<proteinExistence type="predicted"/>
<accession>A0A4U6QLY4</accession>
<dbReference type="InterPro" id="IPR024932">
    <property type="entry name" value="ApbE"/>
</dbReference>
<dbReference type="EC" id="2.7.1.180" evidence="2"/>
<keyword evidence="8" id="KW-0460">Magnesium</keyword>
<comment type="catalytic activity">
    <reaction evidence="10">
        <text>L-threonyl-[protein] + FAD = FMN-L-threonyl-[protein] + AMP + H(+)</text>
        <dbReference type="Rhea" id="RHEA:36847"/>
        <dbReference type="Rhea" id="RHEA-COMP:11060"/>
        <dbReference type="Rhea" id="RHEA-COMP:11061"/>
        <dbReference type="ChEBI" id="CHEBI:15378"/>
        <dbReference type="ChEBI" id="CHEBI:30013"/>
        <dbReference type="ChEBI" id="CHEBI:57692"/>
        <dbReference type="ChEBI" id="CHEBI:74257"/>
        <dbReference type="ChEBI" id="CHEBI:456215"/>
        <dbReference type="EC" id="2.7.1.180"/>
    </reaction>
</comment>
<keyword evidence="4" id="KW-0285">Flavoprotein</keyword>
<evidence type="ECO:0000256" key="2">
    <source>
        <dbReference type="ARBA" id="ARBA00011955"/>
    </source>
</evidence>
<comment type="caution">
    <text evidence="12">The sequence shown here is derived from an EMBL/GenBank/DDBJ whole genome shotgun (WGS) entry which is preliminary data.</text>
</comment>
<keyword evidence="13" id="KW-1185">Reference proteome</keyword>
<evidence type="ECO:0000256" key="7">
    <source>
        <dbReference type="ARBA" id="ARBA00022827"/>
    </source>
</evidence>
<evidence type="ECO:0000256" key="10">
    <source>
        <dbReference type="ARBA" id="ARBA00048540"/>
    </source>
</evidence>
<evidence type="ECO:0000256" key="3">
    <source>
        <dbReference type="ARBA" id="ARBA00016337"/>
    </source>
</evidence>
<dbReference type="PANTHER" id="PTHR30040">
    <property type="entry name" value="THIAMINE BIOSYNTHESIS LIPOPROTEIN APBE"/>
    <property type="match status" value="1"/>
</dbReference>
<dbReference type="OrthoDB" id="9778595at2"/>
<comment type="cofactor">
    <cofactor evidence="1">
        <name>Mg(2+)</name>
        <dbReference type="ChEBI" id="CHEBI:18420"/>
    </cofactor>
</comment>
<evidence type="ECO:0000256" key="9">
    <source>
        <dbReference type="ARBA" id="ARBA00031306"/>
    </source>
</evidence>
<evidence type="ECO:0000256" key="11">
    <source>
        <dbReference type="SAM" id="MobiDB-lite"/>
    </source>
</evidence>